<proteinExistence type="inferred from homology"/>
<keyword evidence="6" id="KW-0131">Cell cycle</keyword>
<comment type="subcellular location">
    <subcellularLocation>
        <location evidence="2">Cytoplasm</location>
    </subcellularLocation>
    <subcellularLocation>
        <location evidence="1">Nucleus</location>
    </subcellularLocation>
</comment>
<dbReference type="HOGENOM" id="CLU_067849_0_0_1"/>
<dbReference type="PANTHER" id="PTHR15492">
    <property type="entry name" value="CYCLIN D1-BINDING PROTEIN 1"/>
    <property type="match status" value="1"/>
</dbReference>
<keyword evidence="10" id="KW-1185">Reference proteome</keyword>
<evidence type="ECO:0000259" key="8">
    <source>
        <dbReference type="Pfam" id="PF20936"/>
    </source>
</evidence>
<dbReference type="OrthoDB" id="4088536at2759"/>
<dbReference type="eggNOG" id="ENOG502QZAU">
    <property type="taxonomic scope" value="Eukaryota"/>
</dbReference>
<dbReference type="InterPro" id="IPR049318">
    <property type="entry name" value="GCIP_C"/>
</dbReference>
<dbReference type="InterPro" id="IPR026907">
    <property type="entry name" value="GCIP-like"/>
</dbReference>
<dbReference type="PANTHER" id="PTHR15492:SF1">
    <property type="entry name" value="CYCLIN-D1-BINDING PROTEIN 1"/>
    <property type="match status" value="1"/>
</dbReference>
<organism evidence="9 10">
    <name type="scientific">Naumovozyma dairenensis (strain ATCC 10597 / BCRC 20456 / CBS 421 / NBRC 0211 / NRRL Y-12639)</name>
    <name type="common">Saccharomyces dairenensis</name>
    <dbReference type="NCBI Taxonomy" id="1071378"/>
    <lineage>
        <taxon>Eukaryota</taxon>
        <taxon>Fungi</taxon>
        <taxon>Dikarya</taxon>
        <taxon>Ascomycota</taxon>
        <taxon>Saccharomycotina</taxon>
        <taxon>Saccharomycetes</taxon>
        <taxon>Saccharomycetales</taxon>
        <taxon>Saccharomycetaceae</taxon>
        <taxon>Naumovozyma</taxon>
    </lineage>
</organism>
<dbReference type="Gene3D" id="1.20.1410.10">
    <property type="entry name" value="I/LWEQ domain"/>
    <property type="match status" value="1"/>
</dbReference>
<name>G0WG46_NAUDC</name>
<evidence type="ECO:0000256" key="3">
    <source>
        <dbReference type="ARBA" id="ARBA00008940"/>
    </source>
</evidence>
<dbReference type="GO" id="GO:0005737">
    <property type="term" value="C:cytoplasm"/>
    <property type="evidence" value="ECO:0007669"/>
    <property type="project" value="UniProtKB-SubCell"/>
</dbReference>
<reference evidence="9 10" key="1">
    <citation type="journal article" date="2011" name="Proc. Natl. Acad. Sci. U.S.A.">
        <title>Evolutionary erosion of yeast sex chromosomes by mating-type switching accidents.</title>
        <authorList>
            <person name="Gordon J.L."/>
            <person name="Armisen D."/>
            <person name="Proux-Wera E."/>
            <person name="Oheigeartaigh S.S."/>
            <person name="Byrne K.P."/>
            <person name="Wolfe K.H."/>
        </authorList>
    </citation>
    <scope>NUCLEOTIDE SEQUENCE [LARGE SCALE GENOMIC DNA]</scope>
    <source>
        <strain evidence="10">ATCC 10597 / BCRC 20456 / CBS 421 / NBRC 0211 / NRRL Y-12639</strain>
    </source>
</reference>
<evidence type="ECO:0000313" key="10">
    <source>
        <dbReference type="Proteomes" id="UP000000689"/>
    </source>
</evidence>
<feature type="domain" description="Cyclin-D1-binding protein 1-like C-terminal" evidence="8">
    <location>
        <begin position="220"/>
        <end position="335"/>
    </location>
</feature>
<dbReference type="GeneID" id="11493689"/>
<evidence type="ECO:0000313" key="9">
    <source>
        <dbReference type="EMBL" id="CCD26757.1"/>
    </source>
</evidence>
<dbReference type="Pfam" id="PF20936">
    <property type="entry name" value="GCIP_C"/>
    <property type="match status" value="1"/>
</dbReference>
<accession>G0WG46</accession>
<keyword evidence="5" id="KW-0539">Nucleus</keyword>
<dbReference type="GO" id="GO:0005634">
    <property type="term" value="C:nucleus"/>
    <property type="evidence" value="ECO:0007669"/>
    <property type="project" value="UniProtKB-SubCell"/>
</dbReference>
<protein>
    <submittedName>
        <fullName evidence="9">Uncharacterized protein</fullName>
    </submittedName>
</protein>
<keyword evidence="4" id="KW-0963">Cytoplasm</keyword>
<sequence>MSDGIIIRKQDLETLLGSIRSQFITPYKDNIEAIHAISSTTKLVDSSPLIELSKLSKIIKAQSTKIGIIVQPEKIIESNLTAIYKEYKNLVESIFYLLSLLPLFYNDKHDTYAKFFLKKLDEPLLSLINALTLLVDETEINLKKEQNSNDTEVVDKNRLISIGMIWSVCDTLDDLSKKGNFGLLGDYIKSSSNLVDDVLNDIDEWFEAPELGNDDAFFLDDESDSEEEQEVKGDKDDKEKEDALERMKVFLKEWQTNLKMIKLLLTSFNKSISMDTHKSKENNAGMLDKFQELHLELGKKIDDFISDIFMSDSSFQAENFDDTIQLLNSDLTKMVSIIKKLSKNDAKKSKWIEVWDTKYFKK</sequence>
<dbReference type="EMBL" id="HE580275">
    <property type="protein sequence ID" value="CCD26757.1"/>
    <property type="molecule type" value="Genomic_DNA"/>
</dbReference>
<dbReference type="InterPro" id="IPR049317">
    <property type="entry name" value="GCIP-like_N"/>
</dbReference>
<dbReference type="Proteomes" id="UP000000689">
    <property type="component" value="Chromosome 9"/>
</dbReference>
<dbReference type="RefSeq" id="XP_003672000.1">
    <property type="nucleotide sequence ID" value="XM_003671952.1"/>
</dbReference>
<feature type="domain" description="Cyclin-D1-binding protein 1-like N-terminal" evidence="7">
    <location>
        <begin position="51"/>
        <end position="207"/>
    </location>
</feature>
<dbReference type="OMA" id="WIDTWEI"/>
<evidence type="ECO:0000256" key="1">
    <source>
        <dbReference type="ARBA" id="ARBA00004123"/>
    </source>
</evidence>
<evidence type="ECO:0000259" key="7">
    <source>
        <dbReference type="Pfam" id="PF13324"/>
    </source>
</evidence>
<dbReference type="AlphaFoldDB" id="G0WG46"/>
<dbReference type="Pfam" id="PF13324">
    <property type="entry name" value="GCIP_N"/>
    <property type="match status" value="1"/>
</dbReference>
<gene>
    <name evidence="9" type="primary">NDAI0I01880</name>
    <name evidence="9" type="ordered locus">NDAI_0I01880</name>
</gene>
<evidence type="ECO:0000256" key="6">
    <source>
        <dbReference type="ARBA" id="ARBA00023306"/>
    </source>
</evidence>
<comment type="similarity">
    <text evidence="3">Belongs to the CCNDBP1 family.</text>
</comment>
<dbReference type="STRING" id="1071378.G0WG46"/>
<evidence type="ECO:0000256" key="4">
    <source>
        <dbReference type="ARBA" id="ARBA00022490"/>
    </source>
</evidence>
<evidence type="ECO:0000256" key="2">
    <source>
        <dbReference type="ARBA" id="ARBA00004496"/>
    </source>
</evidence>
<dbReference type="KEGG" id="ndi:NDAI_0I01880"/>
<evidence type="ECO:0000256" key="5">
    <source>
        <dbReference type="ARBA" id="ARBA00023242"/>
    </source>
</evidence>